<dbReference type="GO" id="GO:0003677">
    <property type="term" value="F:DNA binding"/>
    <property type="evidence" value="ECO:0007669"/>
    <property type="project" value="InterPro"/>
</dbReference>
<gene>
    <name evidence="4" type="ordered locus">W5S_3525</name>
</gene>
<proteinExistence type="predicted"/>
<dbReference type="InterPro" id="IPR050090">
    <property type="entry name" value="Tyrosine_recombinase_XerCD"/>
</dbReference>
<dbReference type="GO" id="GO:0006310">
    <property type="term" value="P:DNA recombination"/>
    <property type="evidence" value="ECO:0007669"/>
    <property type="project" value="UniProtKB-KW"/>
</dbReference>
<evidence type="ECO:0000256" key="2">
    <source>
        <dbReference type="ARBA" id="ARBA00023172"/>
    </source>
</evidence>
<dbReference type="Proteomes" id="UP000008044">
    <property type="component" value="Chromosome"/>
</dbReference>
<dbReference type="eggNOG" id="COG0582">
    <property type="taxonomic scope" value="Bacteria"/>
</dbReference>
<dbReference type="PANTHER" id="PTHR30349">
    <property type="entry name" value="PHAGE INTEGRASE-RELATED"/>
    <property type="match status" value="1"/>
</dbReference>
<dbReference type="SUPFAM" id="SSF56349">
    <property type="entry name" value="DNA breaking-rejoining enzymes"/>
    <property type="match status" value="1"/>
</dbReference>
<dbReference type="GO" id="GO:0015074">
    <property type="term" value="P:DNA integration"/>
    <property type="evidence" value="ECO:0007669"/>
    <property type="project" value="UniProtKB-KW"/>
</dbReference>
<dbReference type="Pfam" id="PF00589">
    <property type="entry name" value="Phage_integrase"/>
    <property type="match status" value="1"/>
</dbReference>
<evidence type="ECO:0000259" key="3">
    <source>
        <dbReference type="PROSITE" id="PS51898"/>
    </source>
</evidence>
<accession>A0A0H3I6I5</accession>
<dbReference type="InterPro" id="IPR013762">
    <property type="entry name" value="Integrase-like_cat_sf"/>
</dbReference>
<name>A0A0H3I6I5_PECPM</name>
<evidence type="ECO:0000313" key="5">
    <source>
        <dbReference type="Proteomes" id="UP000008044"/>
    </source>
</evidence>
<dbReference type="CDD" id="cd00796">
    <property type="entry name" value="INT_Rci_Hp1_C"/>
    <property type="match status" value="1"/>
</dbReference>
<keyword evidence="2" id="KW-0233">DNA recombination</keyword>
<dbReference type="PROSITE" id="PS51898">
    <property type="entry name" value="TYR_RECOMBINASE"/>
    <property type="match status" value="1"/>
</dbReference>
<evidence type="ECO:0000313" key="4">
    <source>
        <dbReference type="EMBL" id="AFI91595.1"/>
    </source>
</evidence>
<feature type="domain" description="Tyr recombinase" evidence="3">
    <location>
        <begin position="1"/>
        <end position="134"/>
    </location>
</feature>
<dbReference type="AlphaFoldDB" id="A0A0H3I6I5"/>
<organism evidence="4 5">
    <name type="scientific">Pectobacterium parmentieri</name>
    <dbReference type="NCBI Taxonomy" id="1905730"/>
    <lineage>
        <taxon>Bacteria</taxon>
        <taxon>Pseudomonadati</taxon>
        <taxon>Pseudomonadota</taxon>
        <taxon>Gammaproteobacteria</taxon>
        <taxon>Enterobacterales</taxon>
        <taxon>Pectobacteriaceae</taxon>
        <taxon>Pectobacterium</taxon>
    </lineage>
</organism>
<dbReference type="PANTHER" id="PTHR30349:SF94">
    <property type="entry name" value="INTEGRASE_RECOMBINASE HI_1414-RELATED"/>
    <property type="match status" value="1"/>
</dbReference>
<dbReference type="HOGENOM" id="CLU_1244346_0_0_6"/>
<dbReference type="PATRIC" id="fig|1166016.3.peg.3585"/>
<reference evidence="4 5" key="1">
    <citation type="journal article" date="2012" name="J. Bacteriol.">
        <title>Genome sequence of Pectobacterium sp. strain SCC3193.</title>
        <authorList>
            <person name="Koskinen J.P."/>
            <person name="Laine P."/>
            <person name="Niemi O."/>
            <person name="Nykyri J."/>
            <person name="Harjunpaa H."/>
            <person name="Auvinen P."/>
            <person name="Paulin L."/>
            <person name="Pirhonen M."/>
            <person name="Palva T."/>
            <person name="Holm L."/>
        </authorList>
    </citation>
    <scope>NUCLEOTIDE SEQUENCE [LARGE SCALE GENOMIC DNA]</scope>
    <source>
        <strain evidence="4 5">SCC3193</strain>
    </source>
</reference>
<sequence length="222" mass="24688">MRQGEILSLQWENIDLRLGIAHLPLTKNGSARDVPLSSKARLVLKEIGELGRDDTGSVFTYTSSGFKSAWRIALQSLSINDLHFHDLRHEAISRLFELGTLNVMEVAAISGHKSMNMLKRYTHLRATHLVSKLDARKKQAQKLTSIFIPYPADIYTYDGTITLKFSDFDGLEVTAATHDEALRNASVELLRFQAIAAKNGERLPPPGPVSVNSVNRLLISPL</sequence>
<evidence type="ECO:0000256" key="1">
    <source>
        <dbReference type="ARBA" id="ARBA00022908"/>
    </source>
</evidence>
<dbReference type="EMBL" id="CP003415">
    <property type="protein sequence ID" value="AFI91595.1"/>
    <property type="molecule type" value="Genomic_DNA"/>
</dbReference>
<dbReference type="InterPro" id="IPR011010">
    <property type="entry name" value="DNA_brk_join_enz"/>
</dbReference>
<dbReference type="InterPro" id="IPR002104">
    <property type="entry name" value="Integrase_catalytic"/>
</dbReference>
<keyword evidence="1" id="KW-0229">DNA integration</keyword>
<dbReference type="Gene3D" id="1.10.443.10">
    <property type="entry name" value="Intergrase catalytic core"/>
    <property type="match status" value="1"/>
</dbReference>
<dbReference type="KEGG" id="pec:W5S_3525"/>
<protein>
    <submittedName>
        <fullName evidence="4">Phage integrase</fullName>
    </submittedName>
</protein>
<dbReference type="STRING" id="1905730.W5S_3525"/>